<comment type="caution">
    <text evidence="1">The sequence shown here is derived from an EMBL/GenBank/DDBJ whole genome shotgun (WGS) entry which is preliminary data.</text>
</comment>
<sequence>MQSSAPYTSADISKPFMTLLDIVMKFARHKENKCRISELPEELIQWIFRQYVSGSSFASTPTEPTIRHSSQCDADIVKLLHINRAWRRVALDTRDIWSSIYLFNPSEKVLAKFDAWFLIVEKLVRKKDALINLQLESSNGCMTELALHKIFGILDQVRDLELILPWCTVDMFSTADDGGLIKLLWQLMSAHPTAPVERIHIWLSDDIEVRRRENLLDLWQCMLTLPNIQHILWDYKSRALPDPPTWEAHRLRSLEVREMIYFDMHWILTACPALEEFRVLDRLFLDTRRPKMQPLEHSRLKALSLSGIDILPALDPYTFPALEKIYISYCKGAAKFRYMIAFIQRCKPHITHYTFAQRRDMILGKEDHNVLHLDLCRKYFNGTLEHFALRDTLTKEVVNMLMQRLPDGTHRYIPIVKTMDIAVDGLGGGIVSDLVFSRAAVYKTPLKQYQLMKGTGGEVVQFTLRRNEPYGLGDQRRMAAMEREKVVIRRLSNVLI</sequence>
<evidence type="ECO:0000313" key="2">
    <source>
        <dbReference type="Proteomes" id="UP000521872"/>
    </source>
</evidence>
<proteinExistence type="predicted"/>
<evidence type="ECO:0008006" key="3">
    <source>
        <dbReference type="Google" id="ProtNLM"/>
    </source>
</evidence>
<organism evidence="1 2">
    <name type="scientific">Agrocybe pediades</name>
    <dbReference type="NCBI Taxonomy" id="84607"/>
    <lineage>
        <taxon>Eukaryota</taxon>
        <taxon>Fungi</taxon>
        <taxon>Dikarya</taxon>
        <taxon>Basidiomycota</taxon>
        <taxon>Agaricomycotina</taxon>
        <taxon>Agaricomycetes</taxon>
        <taxon>Agaricomycetidae</taxon>
        <taxon>Agaricales</taxon>
        <taxon>Agaricineae</taxon>
        <taxon>Strophariaceae</taxon>
        <taxon>Agrocybe</taxon>
    </lineage>
</organism>
<gene>
    <name evidence="1" type="ORF">D9613_012018</name>
</gene>
<keyword evidence="2" id="KW-1185">Reference proteome</keyword>
<evidence type="ECO:0000313" key="1">
    <source>
        <dbReference type="EMBL" id="KAF4609730.1"/>
    </source>
</evidence>
<accession>A0A8H4QF96</accession>
<reference evidence="1 2" key="1">
    <citation type="submission" date="2019-12" db="EMBL/GenBank/DDBJ databases">
        <authorList>
            <person name="Floudas D."/>
            <person name="Bentzer J."/>
            <person name="Ahren D."/>
            <person name="Johansson T."/>
            <person name="Persson P."/>
            <person name="Tunlid A."/>
        </authorList>
    </citation>
    <scope>NUCLEOTIDE SEQUENCE [LARGE SCALE GENOMIC DNA]</scope>
    <source>
        <strain evidence="1 2">CBS 102.39</strain>
    </source>
</reference>
<dbReference type="AlphaFoldDB" id="A0A8H4QF96"/>
<name>A0A8H4QF96_9AGAR</name>
<dbReference type="Proteomes" id="UP000521872">
    <property type="component" value="Unassembled WGS sequence"/>
</dbReference>
<dbReference type="EMBL" id="JAACJL010000060">
    <property type="protein sequence ID" value="KAF4609730.1"/>
    <property type="molecule type" value="Genomic_DNA"/>
</dbReference>
<protein>
    <recommendedName>
        <fullName evidence="3">F-box domain-containing protein</fullName>
    </recommendedName>
</protein>